<proteinExistence type="predicted"/>
<organism evidence="1 2">
    <name type="scientific">Neisseria bacilliformis ATCC BAA-1200</name>
    <dbReference type="NCBI Taxonomy" id="888742"/>
    <lineage>
        <taxon>Bacteria</taxon>
        <taxon>Pseudomonadati</taxon>
        <taxon>Pseudomonadota</taxon>
        <taxon>Betaproteobacteria</taxon>
        <taxon>Neisseriales</taxon>
        <taxon>Neisseriaceae</taxon>
        <taxon>Neisseria</taxon>
    </lineage>
</organism>
<name>F2BD08_9NEIS</name>
<accession>F2BD08</accession>
<sequence>MCAAACGRGRLKSGFCLFRRPLPLRQGVPSPGDARGFWRGRVFGFGETEGRLKNYVGRFSDGL</sequence>
<gene>
    <name evidence="1" type="ORF">HMPREF9123_1565</name>
</gene>
<keyword evidence="2" id="KW-1185">Reference proteome</keyword>
<evidence type="ECO:0000313" key="2">
    <source>
        <dbReference type="Proteomes" id="UP000004105"/>
    </source>
</evidence>
<dbReference type="HOGENOM" id="CLU_2881188_0_0_4"/>
<dbReference type="AlphaFoldDB" id="F2BD08"/>
<evidence type="ECO:0000313" key="1">
    <source>
        <dbReference type="EMBL" id="EGF10684.1"/>
    </source>
</evidence>
<reference evidence="1 2" key="1">
    <citation type="submission" date="2011-02" db="EMBL/GenBank/DDBJ databases">
        <authorList>
            <person name="Muzny D."/>
            <person name="Qin X."/>
            <person name="Deng J."/>
            <person name="Jiang H."/>
            <person name="Liu Y."/>
            <person name="Qu J."/>
            <person name="Song X.-Z."/>
            <person name="Zhang L."/>
            <person name="Thornton R."/>
            <person name="Coyle M."/>
            <person name="Francisco L."/>
            <person name="Jackson L."/>
            <person name="Javaid M."/>
            <person name="Korchina V."/>
            <person name="Kovar C."/>
            <person name="Mata R."/>
            <person name="Mathew T."/>
            <person name="Ngo R."/>
            <person name="Nguyen L."/>
            <person name="Nguyen N."/>
            <person name="Okwuonu G."/>
            <person name="Ongeri F."/>
            <person name="Pham C."/>
            <person name="Simmons D."/>
            <person name="Wilczek-Boney K."/>
            <person name="Hale W."/>
            <person name="Jakkamsetti A."/>
            <person name="Pham P."/>
            <person name="Ruth R."/>
            <person name="San Lucas F."/>
            <person name="Warren J."/>
            <person name="Zhang J."/>
            <person name="Zhao Z."/>
            <person name="Zhou C."/>
            <person name="Zhu D."/>
            <person name="Lee S."/>
            <person name="Bess C."/>
            <person name="Blankenburg K."/>
            <person name="Forbes L."/>
            <person name="Fu Q."/>
            <person name="Gubbala S."/>
            <person name="Hirani K."/>
            <person name="Jayaseelan J.C."/>
            <person name="Lara F."/>
            <person name="Munidasa M."/>
            <person name="Palculict T."/>
            <person name="Patil S."/>
            <person name="Pu L.-L."/>
            <person name="Saada N."/>
            <person name="Tang L."/>
            <person name="Weissenberger G."/>
            <person name="Zhu Y."/>
            <person name="Hemphill L."/>
            <person name="Shang Y."/>
            <person name="Youmans B."/>
            <person name="Ayvaz T."/>
            <person name="Ross M."/>
            <person name="Santibanez J."/>
            <person name="Aqrawi P."/>
            <person name="Gross S."/>
            <person name="Joshi V."/>
            <person name="Fowler G."/>
            <person name="Nazareth L."/>
            <person name="Reid J."/>
            <person name="Worley K."/>
            <person name="Petrosino J."/>
            <person name="Highlander S."/>
            <person name="Gibbs R."/>
        </authorList>
    </citation>
    <scope>NUCLEOTIDE SEQUENCE [LARGE SCALE GENOMIC DNA]</scope>
    <source>
        <strain evidence="1 2">ATCC BAA-1200</strain>
    </source>
</reference>
<dbReference type="EMBL" id="AFAY01000031">
    <property type="protein sequence ID" value="EGF10684.1"/>
    <property type="molecule type" value="Genomic_DNA"/>
</dbReference>
<protein>
    <submittedName>
        <fullName evidence="1">4Fe-4S ferredoxin</fullName>
    </submittedName>
</protein>
<comment type="caution">
    <text evidence="1">The sequence shown here is derived from an EMBL/GenBank/DDBJ whole genome shotgun (WGS) entry which is preliminary data.</text>
</comment>
<dbReference type="Proteomes" id="UP000004105">
    <property type="component" value="Unassembled WGS sequence"/>
</dbReference>